<protein>
    <submittedName>
        <fullName evidence="1">Uncharacterized protein</fullName>
    </submittedName>
</protein>
<dbReference type="Proteomes" id="UP000011096">
    <property type="component" value="Unassembled WGS sequence"/>
</dbReference>
<organism evidence="1 2">
    <name type="scientific">Colletotrichum fructicola (strain Nara gc5)</name>
    <name type="common">Anthracnose fungus</name>
    <name type="synonym">Colletotrichum gloeosporioides (strain Nara gc5)</name>
    <dbReference type="NCBI Taxonomy" id="1213859"/>
    <lineage>
        <taxon>Eukaryota</taxon>
        <taxon>Fungi</taxon>
        <taxon>Dikarya</taxon>
        <taxon>Ascomycota</taxon>
        <taxon>Pezizomycotina</taxon>
        <taxon>Sordariomycetes</taxon>
        <taxon>Hypocreomycetidae</taxon>
        <taxon>Glomerellales</taxon>
        <taxon>Glomerellaceae</taxon>
        <taxon>Colletotrichum</taxon>
        <taxon>Colletotrichum gloeosporioides species complex</taxon>
    </lineage>
</organism>
<reference evidence="1 2" key="2">
    <citation type="submission" date="2020-04" db="EMBL/GenBank/DDBJ databases">
        <title>Genome sequencing and assembly of multiple isolates from the Colletotrichum gloeosporioides species complex.</title>
        <authorList>
            <person name="Gan P."/>
            <person name="Shirasu K."/>
        </authorList>
    </citation>
    <scope>NUCLEOTIDE SEQUENCE [LARGE SCALE GENOMIC DNA]</scope>
    <source>
        <strain evidence="1 2">Nara gc5</strain>
    </source>
</reference>
<accession>A0A7J6IT36</accession>
<dbReference type="EMBL" id="ANPB02000007">
    <property type="protein sequence ID" value="KAF4479193.1"/>
    <property type="molecule type" value="Genomic_DNA"/>
</dbReference>
<evidence type="ECO:0000313" key="1">
    <source>
        <dbReference type="EMBL" id="KAF4479193.1"/>
    </source>
</evidence>
<dbReference type="InParanoid" id="A0A7J6IT36"/>
<dbReference type="AlphaFoldDB" id="A0A7J6IT36"/>
<keyword evidence="2" id="KW-1185">Reference proteome</keyword>
<proteinExistence type="predicted"/>
<gene>
    <name evidence="1" type="ORF">CGGC5_v011979</name>
</gene>
<comment type="caution">
    <text evidence="1">The sequence shown here is derived from an EMBL/GenBank/DDBJ whole genome shotgun (WGS) entry which is preliminary data.</text>
</comment>
<dbReference type="OrthoDB" id="3521097at2759"/>
<dbReference type="GeneID" id="43614835"/>
<name>A0A7J6IT36_COLFN</name>
<sequence length="408" mass="46076">MLFFHKYGERIAQQLVCEDSEAENRKDDREGMPLEDKMNLWWDEAHCSNGQVDEDRCRDGEDIVLGEDDKSNASGGDNDDEDVGIIKASSLNKTVLESGAFRWLVRSLRNEMALQEDYDSIRGHDSRVDIRKKILRQLPTGKISKSRSPTIHKVMMLSIKQYMKQTWPSTYYQIMSLLQYPRNYHGANTFVVALPDSTHLVASAEQTDLVLGISGPAHTVAECIEQLAWVLAALYFPLGYSDGISQRGPIISEPYKVLYDPTDRVLKLMQPPPRDEHYSCFDINVGASDQPLVSAEQSKLISAFSGRHVMVPGYPILRRSAACIGIEITPEHVLKFWEGLVLVQQKTGVYLWHGNREPHQICNCRPEDGRDQSDLRTFEELKKLLSSRHFMGLCNNSGGTSRGFILGA</sequence>
<dbReference type="RefSeq" id="XP_066007944.1">
    <property type="nucleotide sequence ID" value="XM_066152627.1"/>
</dbReference>
<evidence type="ECO:0000313" key="2">
    <source>
        <dbReference type="Proteomes" id="UP000011096"/>
    </source>
</evidence>
<reference evidence="1 2" key="1">
    <citation type="submission" date="2012-08" db="EMBL/GenBank/DDBJ databases">
        <authorList>
            <person name="Gan P.H.P."/>
            <person name="Ikeda K."/>
            <person name="Irieda H."/>
            <person name="Narusaka M."/>
            <person name="O'Connell R.J."/>
            <person name="Narusaka Y."/>
            <person name="Takano Y."/>
            <person name="Kubo Y."/>
            <person name="Shirasu K."/>
        </authorList>
    </citation>
    <scope>NUCLEOTIDE SEQUENCE [LARGE SCALE GENOMIC DNA]</scope>
    <source>
        <strain evidence="1 2">Nara gc5</strain>
    </source>
</reference>